<protein>
    <recommendedName>
        <fullName evidence="3">EF-hand domain-containing protein</fullName>
    </recommendedName>
</protein>
<keyword evidence="1" id="KW-0175">Coiled coil</keyword>
<feature type="domain" description="EF-hand" evidence="3">
    <location>
        <begin position="1274"/>
        <end position="1309"/>
    </location>
</feature>
<feature type="region of interest" description="Disordered" evidence="2">
    <location>
        <begin position="423"/>
        <end position="530"/>
    </location>
</feature>
<feature type="region of interest" description="Disordered" evidence="2">
    <location>
        <begin position="1027"/>
        <end position="1069"/>
    </location>
</feature>
<feature type="compositionally biased region" description="Polar residues" evidence="2">
    <location>
        <begin position="498"/>
        <end position="508"/>
    </location>
</feature>
<evidence type="ECO:0000313" key="4">
    <source>
        <dbReference type="EMBL" id="KAK3586634.1"/>
    </source>
</evidence>
<feature type="compositionally biased region" description="Basic and acidic residues" evidence="2">
    <location>
        <begin position="425"/>
        <end position="448"/>
    </location>
</feature>
<feature type="compositionally biased region" description="Pro residues" evidence="2">
    <location>
        <begin position="1055"/>
        <end position="1064"/>
    </location>
</feature>
<feature type="region of interest" description="Disordered" evidence="2">
    <location>
        <begin position="614"/>
        <end position="634"/>
    </location>
</feature>
<reference evidence="4" key="2">
    <citation type="journal article" date="2021" name="Genome Biol. Evol.">
        <title>Developing a high-quality reference genome for a parasitic bivalve with doubly uniparental inheritance (Bivalvia: Unionida).</title>
        <authorList>
            <person name="Smith C.H."/>
        </authorList>
    </citation>
    <scope>NUCLEOTIDE SEQUENCE</scope>
    <source>
        <strain evidence="4">CHS0354</strain>
        <tissue evidence="4">Mantle</tissue>
    </source>
</reference>
<reference evidence="4" key="1">
    <citation type="journal article" date="2021" name="Genome Biol. Evol.">
        <title>A High-Quality Reference Genome for a Parasitic Bivalve with Doubly Uniparental Inheritance (Bivalvia: Unionida).</title>
        <authorList>
            <person name="Smith C.H."/>
        </authorList>
    </citation>
    <scope>NUCLEOTIDE SEQUENCE</scope>
    <source>
        <strain evidence="4">CHS0354</strain>
    </source>
</reference>
<keyword evidence="5" id="KW-1185">Reference proteome</keyword>
<feature type="compositionally biased region" description="Basic and acidic residues" evidence="2">
    <location>
        <begin position="748"/>
        <end position="780"/>
    </location>
</feature>
<dbReference type="PROSITE" id="PS50222">
    <property type="entry name" value="EF_HAND_2"/>
    <property type="match status" value="1"/>
</dbReference>
<evidence type="ECO:0000259" key="3">
    <source>
        <dbReference type="PROSITE" id="PS50222"/>
    </source>
</evidence>
<dbReference type="Proteomes" id="UP001195483">
    <property type="component" value="Unassembled WGS sequence"/>
</dbReference>
<dbReference type="Gene3D" id="1.10.238.10">
    <property type="entry name" value="EF-hand"/>
    <property type="match status" value="1"/>
</dbReference>
<feature type="region of interest" description="Disordered" evidence="2">
    <location>
        <begin position="694"/>
        <end position="810"/>
    </location>
</feature>
<dbReference type="EMBL" id="JAEAOA010001702">
    <property type="protein sequence ID" value="KAK3586634.1"/>
    <property type="molecule type" value="Genomic_DNA"/>
</dbReference>
<evidence type="ECO:0000256" key="2">
    <source>
        <dbReference type="SAM" id="MobiDB-lite"/>
    </source>
</evidence>
<proteinExistence type="predicted"/>
<gene>
    <name evidence="4" type="ORF">CHS0354_028492</name>
</gene>
<feature type="compositionally biased region" description="Acidic residues" evidence="2">
    <location>
        <begin position="449"/>
        <end position="462"/>
    </location>
</feature>
<sequence>MALAVTRGEKPLLPDIFRTIQGSEFRMGPADRFMGSDVSSLPRIRGVNPATDTKSIPRIIVRDKQGNVLDTFTHLQEAIYRAKWKVKQTHEATTPLEWRLPKAPVPSRPDFSRTLLPQKSQVHTEIRTSQTKKTIPDNTVVINVEDVGFVAESLQHLPQVPSLSFLRHDILVGPKTYFQIVGRMLLHHKFLMQTDRREPQHEFPGLCSGCLRMGLCYGCERSSEPHYHEDRLMKTGGGFTYFRKDRPERIMPWKNPANWRVKQNDQALKHMVREFAEAGLAHKLPENLRQYLHDTTEGHHPECPLISKLTQESYDMETQPVEILPTSKLENFPDDDNEMDEGIYVDKYPDSGSKVRGRKKGLENLDDHLLHPSPYHKKGDNRDEYGYDEQRNMSAHSEGDVYDLQLRVDLPNEMLVLSPWQTEVNHGKEEGDHGKNQYEGFERRHSSSDEEAEVGDMSDDENSTERGGQNRSGGRARKKLYRAPPAFKPRKSARRQILSRSPFSTNRTYDIKLGSGFQPQKSDKSPTQFKDFKKLDRTWTAPKKFEVKPQEKSATKFWTPSPPRDTKTDKNKTRRNGDHFNERRHRSVSPRPPSIDSGLASELLTAAARWKSKLPGSTDAQFSGRPDYRSPIGRGDLDSSFQDPDTQVQLIPKIQESGFARDKASLYLERTRLTCDMSGYLTGPADTLHTFLTPETTFESGGGDGRPTEVTESVKESTTEEEDISPQGMDVERVHTPVSSRLPFAESAKTEESAPVKKERKEILKKERKEIVKKEKKEKPSTPPKLKSPSPLPPVEEPEPTFIEEDLQSREDTYSPQFVREVISPDLPPLPEYKEREKPLPRLKHDNRKMIEVLPEMKEPKKKLPPPPKVYRIPKSTPASHRSKPAEAPVTSTELREMTDTLDFLTKYCIIYRDKLPFYENVFSTVVSVQTPRYQRVPQEIPRSGTVSFGAPVWSEHELNMLRDLTVINHCQKLPKEGLNPSEQYMEKLSYTLELLMDKKDNLMANIDKLEAEKIRHMAEVARQKRPHITRVDYKPKKSKKRKKKKKKVKDWGEFPPPPAPPKPKTAADITDEIIVSRIDDKLMKKLKKDPKVRQIKLEVDRIKEKMKEIDERMNEVDDEKEMVQLYCMECYFNSEKAFLKSPLFKRQQSMLYQKLHPDKDVEMNLEELEVALQQINNNLLTHKEFEYIKLILDLPGRRKINFRLFSIIAALSEKVTQMDPVVRKLINKMDYHALDVKMERSKELFGLLQEGEGVPEGNAHSANLAVELTAGGLTPEHTNYVLHKFDRDGNGYFDFLDFVMYIPLFIEIHQRIVEDPLNQKLDL</sequence>
<organism evidence="4 5">
    <name type="scientific">Potamilus streckersoni</name>
    <dbReference type="NCBI Taxonomy" id="2493646"/>
    <lineage>
        <taxon>Eukaryota</taxon>
        <taxon>Metazoa</taxon>
        <taxon>Spiralia</taxon>
        <taxon>Lophotrochozoa</taxon>
        <taxon>Mollusca</taxon>
        <taxon>Bivalvia</taxon>
        <taxon>Autobranchia</taxon>
        <taxon>Heteroconchia</taxon>
        <taxon>Palaeoheterodonta</taxon>
        <taxon>Unionida</taxon>
        <taxon>Unionoidea</taxon>
        <taxon>Unionidae</taxon>
        <taxon>Ambleminae</taxon>
        <taxon>Lampsilini</taxon>
        <taxon>Potamilus</taxon>
    </lineage>
</organism>
<evidence type="ECO:0000313" key="5">
    <source>
        <dbReference type="Proteomes" id="UP001195483"/>
    </source>
</evidence>
<feature type="compositionally biased region" description="Basic residues" evidence="2">
    <location>
        <begin position="1037"/>
        <end position="1049"/>
    </location>
</feature>
<feature type="compositionally biased region" description="Basic and acidic residues" evidence="2">
    <location>
        <begin position="564"/>
        <end position="581"/>
    </location>
</feature>
<feature type="compositionally biased region" description="Acidic residues" evidence="2">
    <location>
        <begin position="796"/>
        <end position="806"/>
    </location>
</feature>
<feature type="coiled-coil region" evidence="1">
    <location>
        <begin position="986"/>
        <end position="1020"/>
    </location>
</feature>
<reference evidence="4" key="3">
    <citation type="submission" date="2023-05" db="EMBL/GenBank/DDBJ databases">
        <authorList>
            <person name="Smith C.H."/>
        </authorList>
    </citation>
    <scope>NUCLEOTIDE SEQUENCE</scope>
    <source>
        <strain evidence="4">CHS0354</strain>
        <tissue evidence="4">Mantle</tissue>
    </source>
</reference>
<evidence type="ECO:0000256" key="1">
    <source>
        <dbReference type="SAM" id="Coils"/>
    </source>
</evidence>
<feature type="region of interest" description="Disordered" evidence="2">
    <location>
        <begin position="365"/>
        <end position="386"/>
    </location>
</feature>
<name>A0AAE0VQN0_9BIVA</name>
<comment type="caution">
    <text evidence="4">The sequence shown here is derived from an EMBL/GenBank/DDBJ whole genome shotgun (WGS) entry which is preliminary data.</text>
</comment>
<dbReference type="PANTHER" id="PTHR35538:SF3">
    <property type="entry name" value="C-TYPE LECTIN DOMAIN-CONTAINING PROTEIN"/>
    <property type="match status" value="1"/>
</dbReference>
<feature type="coiled-coil region" evidence="1">
    <location>
        <begin position="1093"/>
        <end position="1123"/>
    </location>
</feature>
<feature type="compositionally biased region" description="Polar residues" evidence="2">
    <location>
        <begin position="517"/>
        <end position="528"/>
    </location>
</feature>
<feature type="region of interest" description="Disordered" evidence="2">
    <location>
        <begin position="859"/>
        <end position="892"/>
    </location>
</feature>
<dbReference type="GO" id="GO:0005509">
    <property type="term" value="F:calcium ion binding"/>
    <property type="evidence" value="ECO:0007669"/>
    <property type="project" value="InterPro"/>
</dbReference>
<dbReference type="InterPro" id="IPR002048">
    <property type="entry name" value="EF_hand_dom"/>
</dbReference>
<feature type="compositionally biased region" description="Basic and acidic residues" evidence="2">
    <location>
        <begin position="706"/>
        <end position="718"/>
    </location>
</feature>
<dbReference type="InterPro" id="IPR011992">
    <property type="entry name" value="EF-hand-dom_pair"/>
</dbReference>
<feature type="region of interest" description="Disordered" evidence="2">
    <location>
        <begin position="546"/>
        <end position="597"/>
    </location>
</feature>
<feature type="compositionally biased region" description="Basic and acidic residues" evidence="2">
    <location>
        <begin position="377"/>
        <end position="386"/>
    </location>
</feature>
<dbReference type="SUPFAM" id="SSF47473">
    <property type="entry name" value="EF-hand"/>
    <property type="match status" value="1"/>
</dbReference>
<dbReference type="PANTHER" id="PTHR35538">
    <property type="entry name" value="LIG_CHAN-GLU_BD DOMAIN-CONTAINING PROTEIN"/>
    <property type="match status" value="1"/>
</dbReference>
<accession>A0AAE0VQN0</accession>